<dbReference type="KEGG" id="mku:I2456_28075"/>
<feature type="signal peptide" evidence="1">
    <location>
        <begin position="1"/>
        <end position="22"/>
    </location>
</feature>
<keyword evidence="1" id="KW-0732">Signal</keyword>
<dbReference type="AlphaFoldDB" id="A0AAX1JHU0"/>
<proteinExistence type="predicted"/>
<evidence type="ECO:0000313" key="3">
    <source>
        <dbReference type="Proteomes" id="UP000663583"/>
    </source>
</evidence>
<name>A0AAX1JHU0_9MYCO</name>
<organism evidence="2 3">
    <name type="scientific">Mycobacterium kubicae</name>
    <dbReference type="NCBI Taxonomy" id="120959"/>
    <lineage>
        <taxon>Bacteria</taxon>
        <taxon>Bacillati</taxon>
        <taxon>Actinomycetota</taxon>
        <taxon>Actinomycetes</taxon>
        <taxon>Mycobacteriales</taxon>
        <taxon>Mycobacteriaceae</taxon>
        <taxon>Mycobacterium</taxon>
        <taxon>Mycobacterium simiae complex</taxon>
    </lineage>
</organism>
<evidence type="ECO:0000313" key="2">
    <source>
        <dbReference type="EMBL" id="QPI41074.1"/>
    </source>
</evidence>
<sequence>MLLAASLLAISALVMSVIRMTASPPPATITTVTAPPPPPPNYSPEQIASAKKEACDASEAASLSVNNSQQNLIVAARDRKSPQYGPALANFQLVVAIETKYMQQHLPPATPNDVVKATNDYIAALVAVADGETRGVSNPDADALVDRANNIGDRLNKACS</sequence>
<keyword evidence="2" id="KW-0614">Plasmid</keyword>
<protein>
    <recommendedName>
        <fullName evidence="4">Alanine and proline rich membrane protein</fullName>
    </recommendedName>
</protein>
<geneLocation type="plasmid" evidence="2 3">
    <name>pJCM_13573_1</name>
</geneLocation>
<evidence type="ECO:0008006" key="4">
    <source>
        <dbReference type="Google" id="ProtNLM"/>
    </source>
</evidence>
<gene>
    <name evidence="2" type="ORF">I2456_28075</name>
</gene>
<accession>A0AAX1JHU0</accession>
<dbReference type="Proteomes" id="UP000663583">
    <property type="component" value="Plasmid pJCM_13573_1"/>
</dbReference>
<evidence type="ECO:0000256" key="1">
    <source>
        <dbReference type="SAM" id="SignalP"/>
    </source>
</evidence>
<reference evidence="2" key="1">
    <citation type="submission" date="2020-11" db="EMBL/GenBank/DDBJ databases">
        <title>Intraspecies plasmid and genomic variation of Mycobacterium kubicae revealed by the complete genome sequences of two clinical isolates.</title>
        <authorList>
            <person name="Hendrix J.R."/>
            <person name="Epperson L.E."/>
            <person name="Honda J.R."/>
            <person name="Strong M."/>
        </authorList>
    </citation>
    <scope>NUCLEOTIDE SEQUENCE</scope>
    <source>
        <strain evidence="2">JCM 13573</strain>
        <plasmid evidence="2">pJCM_13573_1</plasmid>
    </source>
</reference>
<feature type="chain" id="PRO_5043455050" description="Alanine and proline rich membrane protein" evidence="1">
    <location>
        <begin position="23"/>
        <end position="160"/>
    </location>
</feature>
<dbReference type="EMBL" id="CP065048">
    <property type="protein sequence ID" value="QPI41074.1"/>
    <property type="molecule type" value="Genomic_DNA"/>
</dbReference>